<proteinExistence type="predicted"/>
<name>D7LKA9_ARALL</name>
<dbReference type="HOGENOM" id="CLU_2999175_0_0_1"/>
<dbReference type="Gramene" id="scaffold_401358.1">
    <property type="protein sequence ID" value="scaffold_401358.1"/>
    <property type="gene ID" value="scaffold_401358.1"/>
</dbReference>
<reference evidence="2" key="1">
    <citation type="journal article" date="2011" name="Nat. Genet.">
        <title>The Arabidopsis lyrata genome sequence and the basis of rapid genome size change.</title>
        <authorList>
            <person name="Hu T.T."/>
            <person name="Pattyn P."/>
            <person name="Bakker E.G."/>
            <person name="Cao J."/>
            <person name="Cheng J.-F."/>
            <person name="Clark R.M."/>
            <person name="Fahlgren N."/>
            <person name="Fawcett J.A."/>
            <person name="Grimwood J."/>
            <person name="Gundlach H."/>
            <person name="Haberer G."/>
            <person name="Hollister J.D."/>
            <person name="Ossowski S."/>
            <person name="Ottilar R.P."/>
            <person name="Salamov A.A."/>
            <person name="Schneeberger K."/>
            <person name="Spannagl M."/>
            <person name="Wang X."/>
            <person name="Yang L."/>
            <person name="Nasrallah M.E."/>
            <person name="Bergelson J."/>
            <person name="Carrington J.C."/>
            <person name="Gaut B.S."/>
            <person name="Schmutz J."/>
            <person name="Mayer K.F.X."/>
            <person name="Van de Peer Y."/>
            <person name="Grigoriev I.V."/>
            <person name="Nordborg M."/>
            <person name="Weigel D."/>
            <person name="Guo Y.-L."/>
        </authorList>
    </citation>
    <scope>NUCLEOTIDE SEQUENCE [LARGE SCALE GENOMIC DNA]</scope>
    <source>
        <strain evidence="2">cv. MN47</strain>
    </source>
</reference>
<sequence>MELASFLGGVAATAALPRFNGFTLSQANAWEIRRVLFQFLVVGDFSDVPALRTVVSG</sequence>
<keyword evidence="2" id="KW-1185">Reference proteome</keyword>
<dbReference type="Proteomes" id="UP000008694">
    <property type="component" value="Unassembled WGS sequence"/>
</dbReference>
<organism evidence="2">
    <name type="scientific">Arabidopsis lyrata subsp. lyrata</name>
    <name type="common">Lyre-leaved rock-cress</name>
    <dbReference type="NCBI Taxonomy" id="81972"/>
    <lineage>
        <taxon>Eukaryota</taxon>
        <taxon>Viridiplantae</taxon>
        <taxon>Streptophyta</taxon>
        <taxon>Embryophyta</taxon>
        <taxon>Tracheophyta</taxon>
        <taxon>Spermatophyta</taxon>
        <taxon>Magnoliopsida</taxon>
        <taxon>eudicotyledons</taxon>
        <taxon>Gunneridae</taxon>
        <taxon>Pentapetalae</taxon>
        <taxon>rosids</taxon>
        <taxon>malvids</taxon>
        <taxon>Brassicales</taxon>
        <taxon>Brassicaceae</taxon>
        <taxon>Camelineae</taxon>
        <taxon>Arabidopsis</taxon>
    </lineage>
</organism>
<dbReference type="EMBL" id="GL348716">
    <property type="protein sequence ID" value="EFH55451.1"/>
    <property type="molecule type" value="Genomic_DNA"/>
</dbReference>
<evidence type="ECO:0000313" key="1">
    <source>
        <dbReference type="EMBL" id="EFH55451.1"/>
    </source>
</evidence>
<evidence type="ECO:0000313" key="2">
    <source>
        <dbReference type="Proteomes" id="UP000008694"/>
    </source>
</evidence>
<accession>D7LKA9</accession>
<protein>
    <submittedName>
        <fullName evidence="1">Predicted protein</fullName>
    </submittedName>
</protein>
<dbReference type="AlphaFoldDB" id="D7LKA9"/>
<gene>
    <name evidence="1" type="ORF">ARALYDRAFT_901857</name>
</gene>